<evidence type="ECO:0000313" key="2">
    <source>
        <dbReference type="Proteomes" id="UP000054270"/>
    </source>
</evidence>
<keyword evidence="2" id="KW-1185">Reference proteome</keyword>
<dbReference type="EMBL" id="KN817539">
    <property type="protein sequence ID" value="KJA24113.1"/>
    <property type="molecule type" value="Genomic_DNA"/>
</dbReference>
<dbReference type="Proteomes" id="UP000054270">
    <property type="component" value="Unassembled WGS sequence"/>
</dbReference>
<protein>
    <submittedName>
        <fullName evidence="1">Uncharacterized protein</fullName>
    </submittedName>
</protein>
<dbReference type="AlphaFoldDB" id="A0A0D2MK90"/>
<accession>A0A0D2MK90</accession>
<reference evidence="2" key="1">
    <citation type="submission" date="2014-04" db="EMBL/GenBank/DDBJ databases">
        <title>Evolutionary Origins and Diversification of the Mycorrhizal Mutualists.</title>
        <authorList>
            <consortium name="DOE Joint Genome Institute"/>
            <consortium name="Mycorrhizal Genomics Consortium"/>
            <person name="Kohler A."/>
            <person name="Kuo A."/>
            <person name="Nagy L.G."/>
            <person name="Floudas D."/>
            <person name="Copeland A."/>
            <person name="Barry K.W."/>
            <person name="Cichocki N."/>
            <person name="Veneault-Fourrey C."/>
            <person name="LaButti K."/>
            <person name="Lindquist E.A."/>
            <person name="Lipzen A."/>
            <person name="Lundell T."/>
            <person name="Morin E."/>
            <person name="Murat C."/>
            <person name="Riley R."/>
            <person name="Ohm R."/>
            <person name="Sun H."/>
            <person name="Tunlid A."/>
            <person name="Henrissat B."/>
            <person name="Grigoriev I.V."/>
            <person name="Hibbett D.S."/>
            <person name="Martin F."/>
        </authorList>
    </citation>
    <scope>NUCLEOTIDE SEQUENCE [LARGE SCALE GENOMIC DNA]</scope>
    <source>
        <strain evidence="2">FD-334 SS-4</strain>
    </source>
</reference>
<dbReference type="PROSITE" id="PS51257">
    <property type="entry name" value="PROKAR_LIPOPROTEIN"/>
    <property type="match status" value="1"/>
</dbReference>
<evidence type="ECO:0000313" key="1">
    <source>
        <dbReference type="EMBL" id="KJA24113.1"/>
    </source>
</evidence>
<proteinExistence type="predicted"/>
<organism evidence="1 2">
    <name type="scientific">Hypholoma sublateritium (strain FD-334 SS-4)</name>
    <dbReference type="NCBI Taxonomy" id="945553"/>
    <lineage>
        <taxon>Eukaryota</taxon>
        <taxon>Fungi</taxon>
        <taxon>Dikarya</taxon>
        <taxon>Basidiomycota</taxon>
        <taxon>Agaricomycotina</taxon>
        <taxon>Agaricomycetes</taxon>
        <taxon>Agaricomycetidae</taxon>
        <taxon>Agaricales</taxon>
        <taxon>Agaricineae</taxon>
        <taxon>Strophariaceae</taxon>
        <taxon>Hypholoma</taxon>
    </lineage>
</organism>
<name>A0A0D2MK90_HYPSF</name>
<sequence>MPHEPQRDGSNVYDKDVVQTAIIGTLSCASIGKVVIGYVHVGIYSHGLNLDTVAYYHGTIVNCRVSGSFRDH</sequence>
<gene>
    <name evidence="1" type="ORF">HYPSUDRAFT_39260</name>
</gene>